<keyword evidence="1" id="KW-0175">Coiled coil</keyword>
<name>A0A0D3I138_EMIH1</name>
<dbReference type="GeneID" id="17251145"/>
<organism evidence="3 4">
    <name type="scientific">Emiliania huxleyi (strain CCMP1516)</name>
    <dbReference type="NCBI Taxonomy" id="280463"/>
    <lineage>
        <taxon>Eukaryota</taxon>
        <taxon>Haptista</taxon>
        <taxon>Haptophyta</taxon>
        <taxon>Prymnesiophyceae</taxon>
        <taxon>Isochrysidales</taxon>
        <taxon>Noelaerhabdaceae</taxon>
        <taxon>Emiliania</taxon>
    </lineage>
</organism>
<feature type="region of interest" description="Disordered" evidence="2">
    <location>
        <begin position="17"/>
        <end position="247"/>
    </location>
</feature>
<feature type="region of interest" description="Disordered" evidence="2">
    <location>
        <begin position="493"/>
        <end position="556"/>
    </location>
</feature>
<feature type="compositionally biased region" description="Low complexity" evidence="2">
    <location>
        <begin position="525"/>
        <end position="553"/>
    </location>
</feature>
<protein>
    <submittedName>
        <fullName evidence="3">Uncharacterized protein</fullName>
    </submittedName>
</protein>
<feature type="region of interest" description="Disordered" evidence="2">
    <location>
        <begin position="849"/>
        <end position="884"/>
    </location>
</feature>
<sequence>MSVRSKAEYYKKLAAETREAQRKKDAEMSRGSSSSVGDAAQSPSKPLKSPKQWPPPPRPSLDEEPQPPADPPAAAQPDPTPTPDQPPTTPPLSRGGHSLDEGAWDATPASTALGESGSAALRRAASGRAKARQPPPARHDDDLDSLDGGGGSSEPEDGALVDPMSTRAAEEEAEEGSAAPEPAVPEAKPPPPAKPAAVLSPREERRMKRLQSLERDQSGSEAKAMIAAAPPPPPAAEAEEDSHLFQHELLEKYRTQARAAERQLAEEGQRQLAAAIRRTAADELDELRGSNEELQRSLRTSEDRASQSAEQASQSAELATQLKEADDLQRKFNQRAAALEAADAERADEISALKASLARSQAAAEAAQMLAEREGEARQAAEAAAAEMRFQKLLSINSSMSRFIDNCLNARFQIAEEAAARAAAEEAAAVAQEELLDEELLDVQGELAEREAALAAAEEALAVLAPDVVKMANHSGGGEARAESSGEALAEIALTPRVSKPPRKRAVPAAVKKSTAESSARAVFSPPGVVSSSPSASPSASPAASPTSEGSSSDKPIVERVAELVIESATGESVLTNPTELAAATTTTVQSFFDYVEERASLNNISDALKSIGLHVVRAPTRDSLKRAETDPRSGKITFVPTLGNGSNWCWGILISVVHCYIMPAAIAVHLGCTVLFFEQQRRVVHADPLCSSIAALTEYEEMHSAGELVGPNPVFSFGGVGKYAAAGATGEGGGGATTGVGVCQTAATIAQADAAVTTCWIALAIWGTALAYYVWRELTRKADAYVHATADNLLARFVDVFTVLAEAHRNPFRRDGEGSLYMPPLPRWVLESLGSAVSDEAAAIYNPSTSIRRSMKGAPSRGPRRPRRGPSRERQKGGYSTLV</sequence>
<dbReference type="RefSeq" id="XP_005757402.1">
    <property type="nucleotide sequence ID" value="XM_005757345.1"/>
</dbReference>
<dbReference type="InterPro" id="IPR051425">
    <property type="entry name" value="Formin_Homology"/>
</dbReference>
<dbReference type="PaxDb" id="2903-EOD04973"/>
<keyword evidence="4" id="KW-1185">Reference proteome</keyword>
<dbReference type="PANTHER" id="PTHR45725">
    <property type="entry name" value="FORMIN HOMOLOGY 2 FAMILY MEMBER"/>
    <property type="match status" value="1"/>
</dbReference>
<dbReference type="AlphaFoldDB" id="A0A0D3I138"/>
<feature type="compositionally biased region" description="Low complexity" evidence="2">
    <location>
        <begin position="114"/>
        <end position="128"/>
    </location>
</feature>
<feature type="compositionally biased region" description="Low complexity" evidence="2">
    <location>
        <begin position="176"/>
        <end position="186"/>
    </location>
</feature>
<accession>A0A0D3I138</accession>
<feature type="region of interest" description="Disordered" evidence="2">
    <location>
        <begin position="283"/>
        <end position="321"/>
    </location>
</feature>
<reference evidence="3" key="2">
    <citation type="submission" date="2024-10" db="UniProtKB">
        <authorList>
            <consortium name="EnsemblProtists"/>
        </authorList>
    </citation>
    <scope>IDENTIFICATION</scope>
</reference>
<feature type="compositionally biased region" description="Basic and acidic residues" evidence="2">
    <location>
        <begin position="201"/>
        <end position="218"/>
    </location>
</feature>
<dbReference type="Proteomes" id="UP000013827">
    <property type="component" value="Unassembled WGS sequence"/>
</dbReference>
<dbReference type="HOGENOM" id="CLU_326093_0_0_1"/>
<evidence type="ECO:0000256" key="2">
    <source>
        <dbReference type="SAM" id="MobiDB-lite"/>
    </source>
</evidence>
<evidence type="ECO:0000313" key="4">
    <source>
        <dbReference type="Proteomes" id="UP000013827"/>
    </source>
</evidence>
<feature type="compositionally biased region" description="Low complexity" evidence="2">
    <location>
        <begin position="306"/>
        <end position="321"/>
    </location>
</feature>
<feature type="coiled-coil region" evidence="1">
    <location>
        <begin position="414"/>
        <end position="460"/>
    </location>
</feature>
<dbReference type="KEGG" id="ehx:EMIHUDRAFT_466101"/>
<dbReference type="EnsemblProtists" id="EOD04973">
    <property type="protein sequence ID" value="EOD04973"/>
    <property type="gene ID" value="EMIHUDRAFT_466101"/>
</dbReference>
<evidence type="ECO:0000256" key="1">
    <source>
        <dbReference type="SAM" id="Coils"/>
    </source>
</evidence>
<reference evidence="4" key="1">
    <citation type="journal article" date="2013" name="Nature">
        <title>Pan genome of the phytoplankton Emiliania underpins its global distribution.</title>
        <authorList>
            <person name="Read B.A."/>
            <person name="Kegel J."/>
            <person name="Klute M.J."/>
            <person name="Kuo A."/>
            <person name="Lefebvre S.C."/>
            <person name="Maumus F."/>
            <person name="Mayer C."/>
            <person name="Miller J."/>
            <person name="Monier A."/>
            <person name="Salamov A."/>
            <person name="Young J."/>
            <person name="Aguilar M."/>
            <person name="Claverie J.M."/>
            <person name="Frickenhaus S."/>
            <person name="Gonzalez K."/>
            <person name="Herman E.K."/>
            <person name="Lin Y.C."/>
            <person name="Napier J."/>
            <person name="Ogata H."/>
            <person name="Sarno A.F."/>
            <person name="Shmutz J."/>
            <person name="Schroeder D."/>
            <person name="de Vargas C."/>
            <person name="Verret F."/>
            <person name="von Dassow P."/>
            <person name="Valentin K."/>
            <person name="Van de Peer Y."/>
            <person name="Wheeler G."/>
            <person name="Dacks J.B."/>
            <person name="Delwiche C.F."/>
            <person name="Dyhrman S.T."/>
            <person name="Glockner G."/>
            <person name="John U."/>
            <person name="Richards T."/>
            <person name="Worden A.Z."/>
            <person name="Zhang X."/>
            <person name="Grigoriev I.V."/>
            <person name="Allen A.E."/>
            <person name="Bidle K."/>
            <person name="Borodovsky M."/>
            <person name="Bowler C."/>
            <person name="Brownlee C."/>
            <person name="Cock J.M."/>
            <person name="Elias M."/>
            <person name="Gladyshev V.N."/>
            <person name="Groth M."/>
            <person name="Guda C."/>
            <person name="Hadaegh A."/>
            <person name="Iglesias-Rodriguez M.D."/>
            <person name="Jenkins J."/>
            <person name="Jones B.M."/>
            <person name="Lawson T."/>
            <person name="Leese F."/>
            <person name="Lindquist E."/>
            <person name="Lobanov A."/>
            <person name="Lomsadze A."/>
            <person name="Malik S.B."/>
            <person name="Marsh M.E."/>
            <person name="Mackinder L."/>
            <person name="Mock T."/>
            <person name="Mueller-Roeber B."/>
            <person name="Pagarete A."/>
            <person name="Parker M."/>
            <person name="Probert I."/>
            <person name="Quesneville H."/>
            <person name="Raines C."/>
            <person name="Rensing S.A."/>
            <person name="Riano-Pachon D.M."/>
            <person name="Richier S."/>
            <person name="Rokitta S."/>
            <person name="Shiraiwa Y."/>
            <person name="Soanes D.M."/>
            <person name="van der Giezen M."/>
            <person name="Wahlund T.M."/>
            <person name="Williams B."/>
            <person name="Wilson W."/>
            <person name="Wolfe G."/>
            <person name="Wurch L.L."/>
        </authorList>
    </citation>
    <scope>NUCLEOTIDE SEQUENCE</scope>
</reference>
<evidence type="ECO:0000313" key="3">
    <source>
        <dbReference type="EnsemblProtists" id="EOD04973"/>
    </source>
</evidence>
<feature type="compositionally biased region" description="Basic and acidic residues" evidence="2">
    <location>
        <begin position="286"/>
        <end position="305"/>
    </location>
</feature>
<feature type="compositionally biased region" description="Pro residues" evidence="2">
    <location>
        <begin position="78"/>
        <end position="90"/>
    </location>
</feature>
<feature type="compositionally biased region" description="Basic and acidic residues" evidence="2">
    <location>
        <begin position="17"/>
        <end position="28"/>
    </location>
</feature>
<proteinExistence type="predicted"/>
<feature type="compositionally biased region" description="Low complexity" evidence="2">
    <location>
        <begin position="42"/>
        <end position="51"/>
    </location>
</feature>
<dbReference type="PANTHER" id="PTHR45725:SF18">
    <property type="entry name" value="ORC1-LIKE AAA ATPASE DOMAIN-CONTAINING PROTEIN"/>
    <property type="match status" value="1"/>
</dbReference>